<comment type="caution">
    <text evidence="1">The sequence shown here is derived from an EMBL/GenBank/DDBJ whole genome shotgun (WGS) entry which is preliminary data.</text>
</comment>
<protein>
    <submittedName>
        <fullName evidence="1">Helix-turn-helix protein</fullName>
    </submittedName>
</protein>
<dbReference type="RefSeq" id="WP_106249087.1">
    <property type="nucleotide sequence ID" value="NZ_PVNG01000022.1"/>
</dbReference>
<dbReference type="AlphaFoldDB" id="A0A2T0MLW5"/>
<dbReference type="InterPro" id="IPR036388">
    <property type="entry name" value="WH-like_DNA-bd_sf"/>
</dbReference>
<sequence>MATAHHLLHPVRLRIMQTMLGADELTTAQLRERLPDIAPATMYRHVAALAEAGFLEVVSERRVRGVVERGYRVRGDRSLLDAEERSSMTKDDYQRAFALFSGALMADVDRYLARDDADPAREGLLCRQAAVWLSEEECAELAAEIEAVVTRRTGNGPGDGRTRHLVSLTVVPDKSADDAAAGAPSGG</sequence>
<proteinExistence type="predicted"/>
<dbReference type="OrthoDB" id="5949858at2"/>
<dbReference type="CDD" id="cd00090">
    <property type="entry name" value="HTH_ARSR"/>
    <property type="match status" value="1"/>
</dbReference>
<dbReference type="Pfam" id="PF12840">
    <property type="entry name" value="HTH_20"/>
    <property type="match status" value="1"/>
</dbReference>
<dbReference type="Gene3D" id="6.10.140.2180">
    <property type="match status" value="1"/>
</dbReference>
<reference evidence="1 2" key="1">
    <citation type="submission" date="2018-03" db="EMBL/GenBank/DDBJ databases">
        <title>Genomic Encyclopedia of Type Strains, Phase III (KMG-III): the genomes of soil and plant-associated and newly described type strains.</title>
        <authorList>
            <person name="Whitman W."/>
        </authorList>
    </citation>
    <scope>NUCLEOTIDE SEQUENCE [LARGE SCALE GENOMIC DNA]</scope>
    <source>
        <strain evidence="1 2">CGMCC 4.7104</strain>
    </source>
</reference>
<name>A0A2T0MLW5_9ACTN</name>
<organism evidence="1 2">
    <name type="scientific">Nonomuraea fuscirosea</name>
    <dbReference type="NCBI Taxonomy" id="1291556"/>
    <lineage>
        <taxon>Bacteria</taxon>
        <taxon>Bacillati</taxon>
        <taxon>Actinomycetota</taxon>
        <taxon>Actinomycetes</taxon>
        <taxon>Streptosporangiales</taxon>
        <taxon>Streptosporangiaceae</taxon>
        <taxon>Nonomuraea</taxon>
    </lineage>
</organism>
<evidence type="ECO:0000313" key="1">
    <source>
        <dbReference type="EMBL" id="PRX58710.1"/>
    </source>
</evidence>
<dbReference type="Proteomes" id="UP000238312">
    <property type="component" value="Unassembled WGS sequence"/>
</dbReference>
<dbReference type="SUPFAM" id="SSF46785">
    <property type="entry name" value="Winged helix' DNA-binding domain"/>
    <property type="match status" value="1"/>
</dbReference>
<gene>
    <name evidence="1" type="ORF">B0I32_122173</name>
</gene>
<dbReference type="InterPro" id="IPR011991">
    <property type="entry name" value="ArsR-like_HTH"/>
</dbReference>
<accession>A0A2T0MLW5</accession>
<dbReference type="Gene3D" id="1.10.10.10">
    <property type="entry name" value="Winged helix-like DNA-binding domain superfamily/Winged helix DNA-binding domain"/>
    <property type="match status" value="1"/>
</dbReference>
<evidence type="ECO:0000313" key="2">
    <source>
        <dbReference type="Proteomes" id="UP000238312"/>
    </source>
</evidence>
<dbReference type="EMBL" id="PVNG01000022">
    <property type="protein sequence ID" value="PRX58710.1"/>
    <property type="molecule type" value="Genomic_DNA"/>
</dbReference>
<dbReference type="InterPro" id="IPR036390">
    <property type="entry name" value="WH_DNA-bd_sf"/>
</dbReference>
<keyword evidence="2" id="KW-1185">Reference proteome</keyword>